<gene>
    <name evidence="3" type="ORF">NDI54_12285</name>
</gene>
<dbReference type="Pfam" id="PF13360">
    <property type="entry name" value="PQQ_2"/>
    <property type="match status" value="1"/>
</dbReference>
<comment type="caution">
    <text evidence="3">The sequence shown here is derived from an EMBL/GenBank/DDBJ whole genome shotgun (WGS) entry which is preliminary data.</text>
</comment>
<name>A0AAE4EXY9_9EURY</name>
<protein>
    <submittedName>
        <fullName evidence="3">PQQ-like beta-propeller repeat protein</fullName>
    </submittedName>
</protein>
<sequence length="434" mass="45549">MPSHSRRALLLTLAGTASTLAGCQSDIWSATNQTTPSTASGSTGTTATPTTRTPEEPPQEGIGGDLKDRPETVWPTPDRGPSNAAYLPAGPDFEAPPSTAWELAPVNPDEDHYSPRYLQPVVDGETLYVVNAVIYGTNVALPETQYLRAVNTSGEERWTAPLSAGDSAPVPSLPAVHEEFVLVGLDQVLGAYDRATGDTVWTVAIDGGVHSITPTTQRVIIRASRAIVAVADGEKQWTVPFETYPSAMAVGPETVFVGSSKRISALDPATGKRRWREDLPAVDGGWGVSSVLAVPGGVVVRQNSGHVYAFSSAGEAVWRTQRRNGGFATDGRSLYASDADSIRSLRVADGSVIWERTCDEIPGCDGTIAVRDIAATADTVIASLADGLVVGLAARTGSVQWTTQAPITIDGIALTGTAIYGVGDIDDPLLQLTT</sequence>
<feature type="domain" description="Pyrrolo-quinoline quinone repeat" evidence="2">
    <location>
        <begin position="145"/>
        <end position="303"/>
    </location>
</feature>
<dbReference type="PANTHER" id="PTHR34512">
    <property type="entry name" value="CELL SURFACE PROTEIN"/>
    <property type="match status" value="1"/>
</dbReference>
<organism evidence="3 4">
    <name type="scientific">Haloarcula terrestris</name>
    <dbReference type="NCBI Taxonomy" id="2950533"/>
    <lineage>
        <taxon>Archaea</taxon>
        <taxon>Methanobacteriati</taxon>
        <taxon>Methanobacteriota</taxon>
        <taxon>Stenosarchaea group</taxon>
        <taxon>Halobacteria</taxon>
        <taxon>Halobacteriales</taxon>
        <taxon>Haloarculaceae</taxon>
        <taxon>Haloarcula</taxon>
    </lineage>
</organism>
<dbReference type="InterPro" id="IPR002372">
    <property type="entry name" value="PQQ_rpt_dom"/>
</dbReference>
<dbReference type="InterPro" id="IPR011047">
    <property type="entry name" value="Quinoprotein_ADH-like_sf"/>
</dbReference>
<evidence type="ECO:0000256" key="1">
    <source>
        <dbReference type="SAM" id="MobiDB-lite"/>
    </source>
</evidence>
<dbReference type="Proteomes" id="UP001253439">
    <property type="component" value="Unassembled WGS sequence"/>
</dbReference>
<reference evidence="3 4" key="1">
    <citation type="submission" date="2022-06" db="EMBL/GenBank/DDBJ databases">
        <title>Haloarcula sp. a new haloarchaeum isolate from saline soil.</title>
        <authorList>
            <person name="Strakova D."/>
            <person name="Galisteo C."/>
            <person name="Sanchez-Porro C."/>
            <person name="Ventosa A."/>
        </authorList>
    </citation>
    <scope>NUCLEOTIDE SEQUENCE [LARGE SCALE GENOMIC DNA]</scope>
    <source>
        <strain evidence="3 4">S1AR25-5A</strain>
    </source>
</reference>
<dbReference type="EMBL" id="JAMQOM010000004">
    <property type="protein sequence ID" value="MDS0222128.1"/>
    <property type="molecule type" value="Genomic_DNA"/>
</dbReference>
<feature type="region of interest" description="Disordered" evidence="1">
    <location>
        <begin position="31"/>
        <end position="99"/>
    </location>
</feature>
<dbReference type="SUPFAM" id="SSF50998">
    <property type="entry name" value="Quinoprotein alcohol dehydrogenase-like"/>
    <property type="match status" value="1"/>
</dbReference>
<evidence type="ECO:0000259" key="2">
    <source>
        <dbReference type="Pfam" id="PF13360"/>
    </source>
</evidence>
<evidence type="ECO:0000313" key="3">
    <source>
        <dbReference type="EMBL" id="MDS0222128.1"/>
    </source>
</evidence>
<evidence type="ECO:0000313" key="4">
    <source>
        <dbReference type="Proteomes" id="UP001253439"/>
    </source>
</evidence>
<dbReference type="AlphaFoldDB" id="A0AAE4EXY9"/>
<dbReference type="Gene3D" id="2.40.10.480">
    <property type="match status" value="1"/>
</dbReference>
<dbReference type="InterPro" id="IPR018391">
    <property type="entry name" value="PQQ_b-propeller_rpt"/>
</dbReference>
<dbReference type="PROSITE" id="PS51257">
    <property type="entry name" value="PROKAR_LIPOPROTEIN"/>
    <property type="match status" value="1"/>
</dbReference>
<dbReference type="RefSeq" id="WP_310896751.1">
    <property type="nucleotide sequence ID" value="NZ_JAMQOM010000004.1"/>
</dbReference>
<accession>A0AAE4EXY9</accession>
<keyword evidence="4" id="KW-1185">Reference proteome</keyword>
<dbReference type="PANTHER" id="PTHR34512:SF30">
    <property type="entry name" value="OUTER MEMBRANE PROTEIN ASSEMBLY FACTOR BAMB"/>
    <property type="match status" value="1"/>
</dbReference>
<feature type="compositionally biased region" description="Low complexity" evidence="1">
    <location>
        <begin position="34"/>
        <end position="52"/>
    </location>
</feature>
<dbReference type="InterPro" id="IPR015943">
    <property type="entry name" value="WD40/YVTN_repeat-like_dom_sf"/>
</dbReference>
<proteinExistence type="predicted"/>
<dbReference type="Gene3D" id="2.130.10.10">
    <property type="entry name" value="YVTN repeat-like/Quinoprotein amine dehydrogenase"/>
    <property type="match status" value="1"/>
</dbReference>
<dbReference type="SMART" id="SM00564">
    <property type="entry name" value="PQQ"/>
    <property type="match status" value="6"/>
</dbReference>